<dbReference type="AlphaFoldDB" id="B8FBD8"/>
<reference evidence="2 3" key="1">
    <citation type="journal article" date="2012" name="Environ. Microbiol.">
        <title>The genome sequence of Desulfatibacillum alkenivorans AK-01: a blueprint for anaerobic alkane oxidation.</title>
        <authorList>
            <person name="Callaghan A.V."/>
            <person name="Morris B.E."/>
            <person name="Pereira I.A."/>
            <person name="McInerney M.J."/>
            <person name="Austin R.N."/>
            <person name="Groves J.T."/>
            <person name="Kukor J.J."/>
            <person name="Suflita J.M."/>
            <person name="Young L.Y."/>
            <person name="Zylstra G.J."/>
            <person name="Wawrik B."/>
        </authorList>
    </citation>
    <scope>NUCLEOTIDE SEQUENCE [LARGE SCALE GENOMIC DNA]</scope>
    <source>
        <strain evidence="2 3">AK-01</strain>
    </source>
</reference>
<keyword evidence="3" id="KW-1185">Reference proteome</keyword>
<evidence type="ECO:0000313" key="3">
    <source>
        <dbReference type="Proteomes" id="UP000000739"/>
    </source>
</evidence>
<accession>B8FBD8</accession>
<dbReference type="HOGENOM" id="CLU_1608166_0_0_7"/>
<dbReference type="EMBL" id="CP001322">
    <property type="protein sequence ID" value="ACL04582.1"/>
    <property type="molecule type" value="Genomic_DNA"/>
</dbReference>
<evidence type="ECO:0000256" key="1">
    <source>
        <dbReference type="SAM" id="SignalP"/>
    </source>
</evidence>
<name>B8FBD8_DESAL</name>
<evidence type="ECO:0008006" key="4">
    <source>
        <dbReference type="Google" id="ProtNLM"/>
    </source>
</evidence>
<evidence type="ECO:0000313" key="2">
    <source>
        <dbReference type="EMBL" id="ACL04582.1"/>
    </source>
</evidence>
<feature type="chain" id="PRO_5002872154" description="Lipoprotein" evidence="1">
    <location>
        <begin position="25"/>
        <end position="165"/>
    </location>
</feature>
<dbReference type="RefSeq" id="WP_015947651.1">
    <property type="nucleotide sequence ID" value="NC_011768.1"/>
</dbReference>
<sequence length="165" mass="19135">MMMNRMSVALMVLFGMLCVTSCMPRNDRVLPNGLHWPKHPKFSVSPKLIGDSSPLDFDAVYCNITEYKEPELDPTYDWFRFWANGRVLTKSSSRSPTPDFVEDLSSGNIGYYEVNGLTIIIETFVPDSGVLNWSYFRMEGTIEGDEIVFYRSEMRKEIHEYRTVY</sequence>
<keyword evidence="1" id="KW-0732">Signal</keyword>
<proteinExistence type="predicted"/>
<gene>
    <name evidence="2" type="ordered locus">Dalk_2892</name>
</gene>
<feature type="signal peptide" evidence="1">
    <location>
        <begin position="1"/>
        <end position="24"/>
    </location>
</feature>
<protein>
    <recommendedName>
        <fullName evidence="4">Lipoprotein</fullName>
    </recommendedName>
</protein>
<organism evidence="2 3">
    <name type="scientific">Desulfatibacillum aliphaticivorans</name>
    <dbReference type="NCBI Taxonomy" id="218208"/>
    <lineage>
        <taxon>Bacteria</taxon>
        <taxon>Pseudomonadati</taxon>
        <taxon>Thermodesulfobacteriota</taxon>
        <taxon>Desulfobacteria</taxon>
        <taxon>Desulfobacterales</taxon>
        <taxon>Desulfatibacillaceae</taxon>
        <taxon>Desulfatibacillum</taxon>
    </lineage>
</organism>
<dbReference type="Proteomes" id="UP000000739">
    <property type="component" value="Chromosome"/>
</dbReference>
<dbReference type="KEGG" id="dal:Dalk_2892"/>